<evidence type="ECO:0000256" key="8">
    <source>
        <dbReference type="ARBA" id="ARBA00022786"/>
    </source>
</evidence>
<sequence length="300" mass="34335">MCVVCHLFTNLKWFSQNLDIVDMTSSNHLDIKYQWDPSRDGDSAILTPTASVRIKRDLLEIFKDPPPGIYVVGDESDIRYVHAIIVGVMDTPYEGGFFYFLLKCPADYPILPPKVKFMTTDAGRVRFNPNLYKNGKVCLSILGTWTGPAWSPAQQISTVLLSIQSLMNEKPYYNEPGYDRERTPGDAKRYNEYLRHETLRVAVCGMLENECHLSIPPQLVEMMESTFLQFFDLYTETCRDNLRSDGEFYIDPFGGNTGCNFEYTKILERLETIRSNLQKKQNIPVSLPFTDGEGSDEKDV</sequence>
<evidence type="ECO:0000256" key="14">
    <source>
        <dbReference type="ARBA" id="ARBA00042401"/>
    </source>
</evidence>
<dbReference type="CDD" id="cd23809">
    <property type="entry name" value="UBCc_UBE2Z"/>
    <property type="match status" value="1"/>
</dbReference>
<dbReference type="GO" id="GO:0006915">
    <property type="term" value="P:apoptotic process"/>
    <property type="evidence" value="ECO:0007669"/>
    <property type="project" value="UniProtKB-KW"/>
</dbReference>
<keyword evidence="5" id="KW-0808">Transferase</keyword>
<dbReference type="PANTHER" id="PTHR46116:SF26">
    <property type="entry name" value="UBIQUITIN-CONJUGATING ENZYME E2 Z"/>
    <property type="match status" value="1"/>
</dbReference>
<evidence type="ECO:0000259" key="15">
    <source>
        <dbReference type="PROSITE" id="PS50127"/>
    </source>
</evidence>
<evidence type="ECO:0000256" key="13">
    <source>
        <dbReference type="ARBA" id="ARBA00042316"/>
    </source>
</evidence>
<keyword evidence="17" id="KW-1185">Reference proteome</keyword>
<keyword evidence="10" id="KW-0539">Nucleus</keyword>
<dbReference type="InterPro" id="IPR016135">
    <property type="entry name" value="UBQ-conjugating_enzyme/RWD"/>
</dbReference>
<dbReference type="GO" id="GO:0005524">
    <property type="term" value="F:ATP binding"/>
    <property type="evidence" value="ECO:0007669"/>
    <property type="project" value="UniProtKB-KW"/>
</dbReference>
<keyword evidence="7" id="KW-0547">Nucleotide-binding</keyword>
<dbReference type="Gene3D" id="3.10.110.10">
    <property type="entry name" value="Ubiquitin Conjugating Enzyme"/>
    <property type="match status" value="1"/>
</dbReference>
<evidence type="ECO:0000256" key="1">
    <source>
        <dbReference type="ARBA" id="ARBA00004123"/>
    </source>
</evidence>
<protein>
    <recommendedName>
        <fullName evidence="11">Ubiquitin-conjugating enzyme E2 Z</fullName>
        <ecNumber evidence="3">2.3.2.23</ecNumber>
    </recommendedName>
    <alternativeName>
        <fullName evidence="12">E2 ubiquitin-conjugating enzyme Z</fullName>
    </alternativeName>
    <alternativeName>
        <fullName evidence="14">Ubiquitin carrier protein Z</fullName>
    </alternativeName>
    <alternativeName>
        <fullName evidence="13">Ubiquitin-protein ligase Z</fullName>
    </alternativeName>
</protein>
<evidence type="ECO:0000256" key="6">
    <source>
        <dbReference type="ARBA" id="ARBA00022703"/>
    </source>
</evidence>
<dbReference type="EMBL" id="JABFTP020000103">
    <property type="protein sequence ID" value="KAL3278464.1"/>
    <property type="molecule type" value="Genomic_DNA"/>
</dbReference>
<keyword evidence="8" id="KW-0833">Ubl conjugation pathway</keyword>
<evidence type="ECO:0000256" key="2">
    <source>
        <dbReference type="ARBA" id="ARBA00004496"/>
    </source>
</evidence>
<reference evidence="16 17" key="1">
    <citation type="journal article" date="2021" name="BMC Biol.">
        <title>Horizontally acquired antibacterial genes associated with adaptive radiation of ladybird beetles.</title>
        <authorList>
            <person name="Li H.S."/>
            <person name="Tang X.F."/>
            <person name="Huang Y.H."/>
            <person name="Xu Z.Y."/>
            <person name="Chen M.L."/>
            <person name="Du X.Y."/>
            <person name="Qiu B.Y."/>
            <person name="Chen P.T."/>
            <person name="Zhang W."/>
            <person name="Slipinski A."/>
            <person name="Escalona H.E."/>
            <person name="Waterhouse R.M."/>
            <person name="Zwick A."/>
            <person name="Pang H."/>
        </authorList>
    </citation>
    <scope>NUCLEOTIDE SEQUENCE [LARGE SCALE GENOMIC DNA]</scope>
    <source>
        <strain evidence="16">SYSU2018</strain>
    </source>
</reference>
<gene>
    <name evidence="16" type="ORF">HHI36_013784</name>
</gene>
<feature type="domain" description="UBC core" evidence="15">
    <location>
        <begin position="49"/>
        <end position="203"/>
    </location>
</feature>
<evidence type="ECO:0000313" key="17">
    <source>
        <dbReference type="Proteomes" id="UP001516400"/>
    </source>
</evidence>
<evidence type="ECO:0000256" key="12">
    <source>
        <dbReference type="ARBA" id="ARBA00041798"/>
    </source>
</evidence>
<keyword evidence="4" id="KW-0963">Cytoplasm</keyword>
<evidence type="ECO:0000256" key="5">
    <source>
        <dbReference type="ARBA" id="ARBA00022679"/>
    </source>
</evidence>
<dbReference type="InterPro" id="IPR000608">
    <property type="entry name" value="UBC"/>
</dbReference>
<evidence type="ECO:0000313" key="16">
    <source>
        <dbReference type="EMBL" id="KAL3278464.1"/>
    </source>
</evidence>
<dbReference type="GO" id="GO:0005634">
    <property type="term" value="C:nucleus"/>
    <property type="evidence" value="ECO:0007669"/>
    <property type="project" value="UniProtKB-SubCell"/>
</dbReference>
<proteinExistence type="predicted"/>
<evidence type="ECO:0000256" key="11">
    <source>
        <dbReference type="ARBA" id="ARBA00039894"/>
    </source>
</evidence>
<dbReference type="EC" id="2.3.2.23" evidence="3"/>
<organism evidence="16 17">
    <name type="scientific">Cryptolaemus montrouzieri</name>
    <dbReference type="NCBI Taxonomy" id="559131"/>
    <lineage>
        <taxon>Eukaryota</taxon>
        <taxon>Metazoa</taxon>
        <taxon>Ecdysozoa</taxon>
        <taxon>Arthropoda</taxon>
        <taxon>Hexapoda</taxon>
        <taxon>Insecta</taxon>
        <taxon>Pterygota</taxon>
        <taxon>Neoptera</taxon>
        <taxon>Endopterygota</taxon>
        <taxon>Coleoptera</taxon>
        <taxon>Polyphaga</taxon>
        <taxon>Cucujiformia</taxon>
        <taxon>Coccinelloidea</taxon>
        <taxon>Coccinellidae</taxon>
        <taxon>Scymninae</taxon>
        <taxon>Scymnini</taxon>
        <taxon>Cryptolaemus</taxon>
    </lineage>
</organism>
<keyword evidence="9" id="KW-0067">ATP-binding</keyword>
<evidence type="ECO:0000256" key="3">
    <source>
        <dbReference type="ARBA" id="ARBA00012486"/>
    </source>
</evidence>
<name>A0ABD2NIU0_9CUCU</name>
<evidence type="ECO:0000256" key="9">
    <source>
        <dbReference type="ARBA" id="ARBA00022840"/>
    </source>
</evidence>
<dbReference type="SUPFAM" id="SSF54495">
    <property type="entry name" value="UBC-like"/>
    <property type="match status" value="1"/>
</dbReference>
<comment type="caution">
    <text evidence="16">The sequence shown here is derived from an EMBL/GenBank/DDBJ whole genome shotgun (WGS) entry which is preliminary data.</text>
</comment>
<dbReference type="SMART" id="SM00212">
    <property type="entry name" value="UBCc"/>
    <property type="match status" value="1"/>
</dbReference>
<dbReference type="PROSITE" id="PS50127">
    <property type="entry name" value="UBC_2"/>
    <property type="match status" value="1"/>
</dbReference>
<dbReference type="GO" id="GO:0061631">
    <property type="term" value="F:ubiquitin conjugating enzyme activity"/>
    <property type="evidence" value="ECO:0007669"/>
    <property type="project" value="UniProtKB-EC"/>
</dbReference>
<keyword evidence="6" id="KW-0053">Apoptosis</keyword>
<dbReference type="PANTHER" id="PTHR46116">
    <property type="entry name" value="(E3-INDEPENDENT) E2 UBIQUITIN-CONJUGATING ENZYME"/>
    <property type="match status" value="1"/>
</dbReference>
<dbReference type="GO" id="GO:0005737">
    <property type="term" value="C:cytoplasm"/>
    <property type="evidence" value="ECO:0007669"/>
    <property type="project" value="UniProtKB-SubCell"/>
</dbReference>
<evidence type="ECO:0000256" key="4">
    <source>
        <dbReference type="ARBA" id="ARBA00022490"/>
    </source>
</evidence>
<comment type="subcellular location">
    <subcellularLocation>
        <location evidence="2">Cytoplasm</location>
    </subcellularLocation>
    <subcellularLocation>
        <location evidence="1">Nucleus</location>
    </subcellularLocation>
</comment>
<dbReference type="AlphaFoldDB" id="A0ABD2NIU0"/>
<dbReference type="Proteomes" id="UP001516400">
    <property type="component" value="Unassembled WGS sequence"/>
</dbReference>
<evidence type="ECO:0000256" key="7">
    <source>
        <dbReference type="ARBA" id="ARBA00022741"/>
    </source>
</evidence>
<evidence type="ECO:0000256" key="10">
    <source>
        <dbReference type="ARBA" id="ARBA00023242"/>
    </source>
</evidence>
<accession>A0ABD2NIU0</accession>
<dbReference type="Pfam" id="PF00179">
    <property type="entry name" value="UQ_con"/>
    <property type="match status" value="1"/>
</dbReference>